<feature type="domain" description="HMA" evidence="10">
    <location>
        <begin position="5"/>
        <end position="68"/>
    </location>
</feature>
<dbReference type="InterPro" id="IPR036163">
    <property type="entry name" value="HMA_dom_sf"/>
</dbReference>
<reference evidence="11" key="1">
    <citation type="journal article" date="2020" name="Stud. Mycol.">
        <title>101 Dothideomycetes genomes: a test case for predicting lifestyles and emergence of pathogens.</title>
        <authorList>
            <person name="Haridas S."/>
            <person name="Albert R."/>
            <person name="Binder M."/>
            <person name="Bloem J."/>
            <person name="Labutti K."/>
            <person name="Salamov A."/>
            <person name="Andreopoulos B."/>
            <person name="Baker S."/>
            <person name="Barry K."/>
            <person name="Bills G."/>
            <person name="Bluhm B."/>
            <person name="Cannon C."/>
            <person name="Castanera R."/>
            <person name="Culley D."/>
            <person name="Daum C."/>
            <person name="Ezra D."/>
            <person name="Gonzalez J."/>
            <person name="Henrissat B."/>
            <person name="Kuo A."/>
            <person name="Liang C."/>
            <person name="Lipzen A."/>
            <person name="Lutzoni F."/>
            <person name="Magnuson J."/>
            <person name="Mondo S."/>
            <person name="Nolan M."/>
            <person name="Ohm R."/>
            <person name="Pangilinan J."/>
            <person name="Park H.-J."/>
            <person name="Ramirez L."/>
            <person name="Alfaro M."/>
            <person name="Sun H."/>
            <person name="Tritt A."/>
            <person name="Yoshinaga Y."/>
            <person name="Zwiers L.-H."/>
            <person name="Turgeon B."/>
            <person name="Goodwin S."/>
            <person name="Spatafora J."/>
            <person name="Crous P."/>
            <person name="Grigoriev I."/>
        </authorList>
    </citation>
    <scope>NUCLEOTIDE SEQUENCE</scope>
    <source>
        <strain evidence="11">CBS 101060</strain>
    </source>
</reference>
<evidence type="ECO:0000256" key="9">
    <source>
        <dbReference type="ARBA" id="ARBA00032899"/>
    </source>
</evidence>
<dbReference type="InterPro" id="IPR001424">
    <property type="entry name" value="SOD_Cu_Zn_dom"/>
</dbReference>
<evidence type="ECO:0000256" key="8">
    <source>
        <dbReference type="ARBA" id="ARBA00025798"/>
    </source>
</evidence>
<keyword evidence="7" id="KW-1015">Disulfide bond</keyword>
<dbReference type="GO" id="GO:0005737">
    <property type="term" value="C:cytoplasm"/>
    <property type="evidence" value="ECO:0007669"/>
    <property type="project" value="UniProtKB-SubCell"/>
</dbReference>
<dbReference type="FunFam" id="3.30.70.100:FF:000038">
    <property type="entry name" value="Superoxide dismutase 1 copper chaperone"/>
    <property type="match status" value="1"/>
</dbReference>
<dbReference type="Pfam" id="PF00403">
    <property type="entry name" value="HMA"/>
    <property type="match status" value="1"/>
</dbReference>
<evidence type="ECO:0000313" key="12">
    <source>
        <dbReference type="Proteomes" id="UP000799429"/>
    </source>
</evidence>
<evidence type="ECO:0000256" key="1">
    <source>
        <dbReference type="ARBA" id="ARBA00001973"/>
    </source>
</evidence>
<protein>
    <recommendedName>
        <fullName evidence="4">Superoxide dismutase 1 copper chaperone</fullName>
    </recommendedName>
    <alternativeName>
        <fullName evidence="9">Superoxide dismutase copper chaperone</fullName>
    </alternativeName>
</protein>
<evidence type="ECO:0000256" key="5">
    <source>
        <dbReference type="ARBA" id="ARBA00022490"/>
    </source>
</evidence>
<dbReference type="OrthoDB" id="666972at2759"/>
<gene>
    <name evidence="11" type="ORF">M501DRAFT_1012667</name>
</gene>
<evidence type="ECO:0000256" key="3">
    <source>
        <dbReference type="ARBA" id="ARBA00010636"/>
    </source>
</evidence>
<dbReference type="EMBL" id="MU006089">
    <property type="protein sequence ID" value="KAF2843311.1"/>
    <property type="molecule type" value="Genomic_DNA"/>
</dbReference>
<dbReference type="SUPFAM" id="SSF49329">
    <property type="entry name" value="Cu,Zn superoxide dismutase-like"/>
    <property type="match status" value="1"/>
</dbReference>
<keyword evidence="12" id="KW-1185">Reference proteome</keyword>
<evidence type="ECO:0000256" key="4">
    <source>
        <dbReference type="ARBA" id="ARBA00016103"/>
    </source>
</evidence>
<sequence length="244" mass="25969">MTIPTFETTFAVPMTCDSCVKDVSTSLYKVDGIHKVNADLAKQLISIEGTAAPSAIVAAIEATGRDAILRGSGTSDSAAVCILETFSPSVKDYVRGLVRMVQVAPNLTIIDLTIKGLSPGKYWATIRESGDISQGPESTGGIWESVRAKKEGSPCRGIFGTIQVGQSGIGSVFLDKPIQIWEMIGRSVVVSRDQDGALDKNDPDTLVGVIARSAGVWDNDKTVCSCSGKTVWEERKEQVGRGML</sequence>
<evidence type="ECO:0000256" key="6">
    <source>
        <dbReference type="ARBA" id="ARBA00022723"/>
    </source>
</evidence>
<dbReference type="GO" id="GO:0005507">
    <property type="term" value="F:copper ion binding"/>
    <property type="evidence" value="ECO:0007669"/>
    <property type="project" value="InterPro"/>
</dbReference>
<comment type="similarity">
    <text evidence="3">Belongs to the CCS1 family.</text>
</comment>
<evidence type="ECO:0000256" key="7">
    <source>
        <dbReference type="ARBA" id="ARBA00023157"/>
    </source>
</evidence>
<dbReference type="InterPro" id="IPR024134">
    <property type="entry name" value="SOD_Cu/Zn_/chaperone"/>
</dbReference>
<evidence type="ECO:0000313" key="11">
    <source>
        <dbReference type="EMBL" id="KAF2843311.1"/>
    </source>
</evidence>
<keyword evidence="5" id="KW-0963">Cytoplasm</keyword>
<comment type="caution">
    <text evidence="11">The sequence shown here is derived from an EMBL/GenBank/DDBJ whole genome shotgun (WGS) entry which is preliminary data.</text>
</comment>
<dbReference type="Gene3D" id="3.30.70.100">
    <property type="match status" value="1"/>
</dbReference>
<comment type="cofactor">
    <cofactor evidence="1">
        <name>Cu(2+)</name>
        <dbReference type="ChEBI" id="CHEBI:29036"/>
    </cofactor>
</comment>
<proteinExistence type="inferred from homology"/>
<comment type="subcellular location">
    <subcellularLocation>
        <location evidence="2">Cytoplasm</location>
    </subcellularLocation>
</comment>
<dbReference type="PROSITE" id="PS50846">
    <property type="entry name" value="HMA_2"/>
    <property type="match status" value="1"/>
</dbReference>
<evidence type="ECO:0000256" key="2">
    <source>
        <dbReference type="ARBA" id="ARBA00004496"/>
    </source>
</evidence>
<dbReference type="FunFam" id="2.60.40.200:FF:000009">
    <property type="entry name" value="Superoxide dismutase 1 copper chaperone"/>
    <property type="match status" value="1"/>
</dbReference>
<organism evidence="11 12">
    <name type="scientific">Patellaria atrata CBS 101060</name>
    <dbReference type="NCBI Taxonomy" id="1346257"/>
    <lineage>
        <taxon>Eukaryota</taxon>
        <taxon>Fungi</taxon>
        <taxon>Dikarya</taxon>
        <taxon>Ascomycota</taxon>
        <taxon>Pezizomycotina</taxon>
        <taxon>Dothideomycetes</taxon>
        <taxon>Dothideomycetes incertae sedis</taxon>
        <taxon>Patellariales</taxon>
        <taxon>Patellariaceae</taxon>
        <taxon>Patellaria</taxon>
    </lineage>
</organism>
<dbReference type="GO" id="GO:0006801">
    <property type="term" value="P:superoxide metabolic process"/>
    <property type="evidence" value="ECO:0007669"/>
    <property type="project" value="InterPro"/>
</dbReference>
<dbReference type="InterPro" id="IPR036423">
    <property type="entry name" value="SOD-like_Cu/Zn_dom_sf"/>
</dbReference>
<name>A0A9P4VRU4_9PEZI</name>
<dbReference type="InterPro" id="IPR006121">
    <property type="entry name" value="HMA_dom"/>
</dbReference>
<evidence type="ECO:0000259" key="10">
    <source>
        <dbReference type="PROSITE" id="PS50846"/>
    </source>
</evidence>
<dbReference type="CDD" id="cd00371">
    <property type="entry name" value="HMA"/>
    <property type="match status" value="1"/>
</dbReference>
<comment type="similarity">
    <text evidence="8">In the C-terminal section; belongs to the Cu-Zn superoxide dismutase family.</text>
</comment>
<dbReference type="SUPFAM" id="SSF55008">
    <property type="entry name" value="HMA, heavy metal-associated domain"/>
    <property type="match status" value="1"/>
</dbReference>
<dbReference type="Proteomes" id="UP000799429">
    <property type="component" value="Unassembled WGS sequence"/>
</dbReference>
<dbReference type="Pfam" id="PF00080">
    <property type="entry name" value="Sod_Cu"/>
    <property type="match status" value="1"/>
</dbReference>
<dbReference type="PANTHER" id="PTHR10003">
    <property type="entry name" value="SUPEROXIDE DISMUTASE CU-ZN -RELATED"/>
    <property type="match status" value="1"/>
</dbReference>
<keyword evidence="6" id="KW-0479">Metal-binding</keyword>
<dbReference type="AlphaFoldDB" id="A0A9P4VRU4"/>
<accession>A0A9P4VRU4</accession>
<dbReference type="Gene3D" id="2.60.40.200">
    <property type="entry name" value="Superoxide dismutase, copper/zinc binding domain"/>
    <property type="match status" value="1"/>
</dbReference>